<gene>
    <name evidence="10 14" type="primary">rimO</name>
    <name evidence="14" type="ORF">H9849_06840</name>
</gene>
<comment type="function">
    <text evidence="10">Catalyzes the methylthiolation of an aspartic acid residue of ribosomal protein uS12.</text>
</comment>
<keyword evidence="8 10" id="KW-0411">Iron-sulfur</keyword>
<dbReference type="PROSITE" id="PS51918">
    <property type="entry name" value="RADICAL_SAM"/>
    <property type="match status" value="1"/>
</dbReference>
<feature type="binding site" evidence="10">
    <location>
        <position position="190"/>
    </location>
    <ligand>
        <name>[4Fe-4S] cluster</name>
        <dbReference type="ChEBI" id="CHEBI:49883"/>
        <label>2</label>
        <note>4Fe-4S-S-AdoMet</note>
    </ligand>
</feature>
<dbReference type="GO" id="GO:0103039">
    <property type="term" value="F:protein methylthiotransferase activity"/>
    <property type="evidence" value="ECO:0007669"/>
    <property type="project" value="UniProtKB-EC"/>
</dbReference>
<comment type="cofactor">
    <cofactor evidence="10">
        <name>[4Fe-4S] cluster</name>
        <dbReference type="ChEBI" id="CHEBI:49883"/>
    </cofactor>
    <text evidence="10">Binds 2 [4Fe-4S] clusters. One cluster is coordinated with 3 cysteines and an exchangeable S-adenosyl-L-methionine.</text>
</comment>
<accession>A0A9D1X4J5</accession>
<dbReference type="PROSITE" id="PS51449">
    <property type="entry name" value="MTTASE_N"/>
    <property type="match status" value="1"/>
</dbReference>
<sequence length="476" mass="53877">MKNVLFISLGCDKNLVDSEKMLGLLNESGYTIVEDEAQADAIVINTCCFIHDAKEESIETILEMASWKERGRLKALVITGCLAERYKDEIAEALPEVDAVIGTTGYTRIVPVLDQLLEAQTADARQDGAAADAGTGYSGEDPVQEGRPVIYCPSIDLLPPSLPDKRVVTTGSYTAYLKIAEGCNKRCSYCVIPYIRGRYRSFPMEDLLEEARRLAEGGARELILVAQETTVYGTDLYGRKMLPELLRRLCQIEGLAWIRILYCYPEEITDELIQVMKEEPKICHYLDIPIQHSEDLILKRMGRRTDRAELTALIGKLRREIPDIALRTTLITGFPGETEEDFDHMVTFVEEMRFDRLGVFTYSPEEGTRAADMEGQIAEEVKEARRDRIMELQQEISAEETREKVGEEMDVLIEGYLYEEDIYVGRTYRDAPKVDGNVFVRAEEEMISGDIVPVRITGASEYDLMGDVIYEDEFTE</sequence>
<dbReference type="HAMAP" id="MF_01865">
    <property type="entry name" value="MTTase_RimO"/>
    <property type="match status" value="1"/>
</dbReference>
<name>A0A9D1X4J5_9FIRM</name>
<dbReference type="GO" id="GO:0005840">
    <property type="term" value="C:ribosome"/>
    <property type="evidence" value="ECO:0007669"/>
    <property type="project" value="UniProtKB-KW"/>
</dbReference>
<reference evidence="14" key="1">
    <citation type="journal article" date="2021" name="PeerJ">
        <title>Extensive microbial diversity within the chicken gut microbiome revealed by metagenomics and culture.</title>
        <authorList>
            <person name="Gilroy R."/>
            <person name="Ravi A."/>
            <person name="Getino M."/>
            <person name="Pursley I."/>
            <person name="Horton D.L."/>
            <person name="Alikhan N.F."/>
            <person name="Baker D."/>
            <person name="Gharbi K."/>
            <person name="Hall N."/>
            <person name="Watson M."/>
            <person name="Adriaenssens E.M."/>
            <person name="Foster-Nyarko E."/>
            <person name="Jarju S."/>
            <person name="Secka A."/>
            <person name="Antonio M."/>
            <person name="Oren A."/>
            <person name="Chaudhuri R.R."/>
            <person name="La Ragione R."/>
            <person name="Hildebrand F."/>
            <person name="Pallen M.J."/>
        </authorList>
    </citation>
    <scope>NUCLEOTIDE SEQUENCE</scope>
    <source>
        <strain evidence="14">ChiSxjej3B15-1167</strain>
    </source>
</reference>
<protein>
    <recommendedName>
        <fullName evidence="10">Ribosomal protein uS12 methylthiotransferase RimO</fullName>
        <shortName evidence="10">uS12 MTTase</shortName>
        <shortName evidence="10">uS12 methylthiotransferase</shortName>
        <ecNumber evidence="10">2.8.4.4</ecNumber>
    </recommendedName>
    <alternativeName>
        <fullName evidence="10">Ribosomal protein uS12 (aspartate-C(3))-methylthiotransferase</fullName>
    </alternativeName>
    <alternativeName>
        <fullName evidence="10">Ribosome maturation factor RimO</fullName>
    </alternativeName>
</protein>
<dbReference type="NCBIfam" id="TIGR01125">
    <property type="entry name" value="30S ribosomal protein S12 methylthiotransferase RimO"/>
    <property type="match status" value="1"/>
</dbReference>
<dbReference type="Proteomes" id="UP000886805">
    <property type="component" value="Unassembled WGS sequence"/>
</dbReference>
<dbReference type="InterPro" id="IPR005839">
    <property type="entry name" value="Methylthiotransferase"/>
</dbReference>
<dbReference type="PANTHER" id="PTHR43837">
    <property type="entry name" value="RIBOSOMAL PROTEIN S12 METHYLTHIOTRANSFERASE RIMO"/>
    <property type="match status" value="1"/>
</dbReference>
<evidence type="ECO:0000256" key="7">
    <source>
        <dbReference type="ARBA" id="ARBA00023004"/>
    </source>
</evidence>
<dbReference type="Gene3D" id="3.40.50.12160">
    <property type="entry name" value="Methylthiotransferase, N-terminal domain"/>
    <property type="match status" value="1"/>
</dbReference>
<evidence type="ECO:0000256" key="6">
    <source>
        <dbReference type="ARBA" id="ARBA00022723"/>
    </source>
</evidence>
<dbReference type="FunFam" id="3.80.30.20:FF:000001">
    <property type="entry name" value="tRNA-2-methylthio-N(6)-dimethylallyladenosine synthase 2"/>
    <property type="match status" value="1"/>
</dbReference>
<keyword evidence="3 10" id="KW-0963">Cytoplasm</keyword>
<dbReference type="InterPro" id="IPR007197">
    <property type="entry name" value="rSAM"/>
</dbReference>
<evidence type="ECO:0000259" key="11">
    <source>
        <dbReference type="PROSITE" id="PS50926"/>
    </source>
</evidence>
<evidence type="ECO:0000256" key="4">
    <source>
        <dbReference type="ARBA" id="ARBA00022679"/>
    </source>
</evidence>
<dbReference type="PROSITE" id="PS01278">
    <property type="entry name" value="MTTASE_RADICAL"/>
    <property type="match status" value="1"/>
</dbReference>
<feature type="binding site" evidence="10">
    <location>
        <position position="183"/>
    </location>
    <ligand>
        <name>[4Fe-4S] cluster</name>
        <dbReference type="ChEBI" id="CHEBI:49883"/>
        <label>2</label>
        <note>4Fe-4S-S-AdoMet</note>
    </ligand>
</feature>
<feature type="domain" description="Radical SAM core" evidence="13">
    <location>
        <begin position="169"/>
        <end position="399"/>
    </location>
</feature>
<keyword evidence="5 10" id="KW-0949">S-adenosyl-L-methionine</keyword>
<dbReference type="SFLD" id="SFLDF00274">
    <property type="entry name" value="ribosomal_protein_S12_methylth"/>
    <property type="match status" value="1"/>
</dbReference>
<evidence type="ECO:0000256" key="3">
    <source>
        <dbReference type="ARBA" id="ARBA00022490"/>
    </source>
</evidence>
<dbReference type="Pfam" id="PF18693">
    <property type="entry name" value="TRAM_2"/>
    <property type="match status" value="1"/>
</dbReference>
<dbReference type="CDD" id="cd01335">
    <property type="entry name" value="Radical_SAM"/>
    <property type="match status" value="1"/>
</dbReference>
<evidence type="ECO:0000256" key="10">
    <source>
        <dbReference type="HAMAP-Rule" id="MF_01865"/>
    </source>
</evidence>
<dbReference type="InterPro" id="IPR023404">
    <property type="entry name" value="rSAM_horseshoe"/>
</dbReference>
<feature type="domain" description="TRAM" evidence="11">
    <location>
        <begin position="402"/>
        <end position="470"/>
    </location>
</feature>
<evidence type="ECO:0000256" key="9">
    <source>
        <dbReference type="ARBA" id="ARBA00051425"/>
    </source>
</evidence>
<feature type="binding site" evidence="10">
    <location>
        <position position="81"/>
    </location>
    <ligand>
        <name>[4Fe-4S] cluster</name>
        <dbReference type="ChEBI" id="CHEBI:49883"/>
        <label>1</label>
    </ligand>
</feature>
<dbReference type="SFLD" id="SFLDG01061">
    <property type="entry name" value="methylthiotransferase"/>
    <property type="match status" value="1"/>
</dbReference>
<feature type="binding site" evidence="10">
    <location>
        <position position="11"/>
    </location>
    <ligand>
        <name>[4Fe-4S] cluster</name>
        <dbReference type="ChEBI" id="CHEBI:49883"/>
        <label>1</label>
    </ligand>
</feature>
<evidence type="ECO:0000313" key="15">
    <source>
        <dbReference type="Proteomes" id="UP000886805"/>
    </source>
</evidence>
<dbReference type="GO" id="GO:0035599">
    <property type="term" value="F:aspartic acid methylthiotransferase activity"/>
    <property type="evidence" value="ECO:0007669"/>
    <property type="project" value="TreeGrafter"/>
</dbReference>
<dbReference type="FunFam" id="2.40.50.140:FF:000210">
    <property type="entry name" value="Ribosomal protein S12 methylthiotransferase RimO"/>
    <property type="match status" value="1"/>
</dbReference>
<dbReference type="PANTHER" id="PTHR43837:SF1">
    <property type="entry name" value="RIBOSOMAL PROTEIN US12 METHYLTHIOTRANSFERASE RIMO"/>
    <property type="match status" value="1"/>
</dbReference>
<dbReference type="SUPFAM" id="SSF102114">
    <property type="entry name" value="Radical SAM enzymes"/>
    <property type="match status" value="1"/>
</dbReference>
<dbReference type="InterPro" id="IPR058240">
    <property type="entry name" value="rSAM_sf"/>
</dbReference>
<dbReference type="GO" id="GO:0051539">
    <property type="term" value="F:4 iron, 4 sulfur cluster binding"/>
    <property type="evidence" value="ECO:0007669"/>
    <property type="project" value="UniProtKB-UniRule"/>
</dbReference>
<dbReference type="InterPro" id="IPR012340">
    <property type="entry name" value="NA-bd_OB-fold"/>
</dbReference>
<evidence type="ECO:0000256" key="8">
    <source>
        <dbReference type="ARBA" id="ARBA00023014"/>
    </source>
</evidence>
<dbReference type="GO" id="GO:0046872">
    <property type="term" value="F:metal ion binding"/>
    <property type="evidence" value="ECO:0007669"/>
    <property type="project" value="UniProtKB-KW"/>
</dbReference>
<dbReference type="SFLD" id="SFLDS00029">
    <property type="entry name" value="Radical_SAM"/>
    <property type="match status" value="1"/>
</dbReference>
<dbReference type="PROSITE" id="PS50926">
    <property type="entry name" value="TRAM"/>
    <property type="match status" value="1"/>
</dbReference>
<dbReference type="AlphaFoldDB" id="A0A9D1X4J5"/>
<comment type="similarity">
    <text evidence="10">Belongs to the methylthiotransferase family. RimO subfamily.</text>
</comment>
<proteinExistence type="inferred from homology"/>
<dbReference type="SMART" id="SM00729">
    <property type="entry name" value="Elp3"/>
    <property type="match status" value="1"/>
</dbReference>
<dbReference type="GO" id="GO:0005829">
    <property type="term" value="C:cytosol"/>
    <property type="evidence" value="ECO:0007669"/>
    <property type="project" value="TreeGrafter"/>
</dbReference>
<dbReference type="EMBL" id="DXEQ01000203">
    <property type="protein sequence ID" value="HIX72723.1"/>
    <property type="molecule type" value="Genomic_DNA"/>
</dbReference>
<dbReference type="EC" id="2.8.4.4" evidence="10"/>
<comment type="caution">
    <text evidence="14">The sequence shown here is derived from an EMBL/GenBank/DDBJ whole genome shotgun (WGS) entry which is preliminary data.</text>
</comment>
<dbReference type="SFLD" id="SFLDG01082">
    <property type="entry name" value="B12-binding_domain_containing"/>
    <property type="match status" value="1"/>
</dbReference>
<keyword evidence="6 10" id="KW-0479">Metal-binding</keyword>
<comment type="catalytic activity">
    <reaction evidence="10">
        <text>L-aspartate(89)-[ribosomal protein uS12]-hydrogen + (sulfur carrier)-SH + AH2 + 2 S-adenosyl-L-methionine = 3-methylsulfanyl-L-aspartate(89)-[ribosomal protein uS12]-hydrogen + (sulfur carrier)-H + 5'-deoxyadenosine + L-methionine + A + S-adenosyl-L-homocysteine + 2 H(+)</text>
        <dbReference type="Rhea" id="RHEA:37087"/>
        <dbReference type="Rhea" id="RHEA-COMP:10460"/>
        <dbReference type="Rhea" id="RHEA-COMP:10461"/>
        <dbReference type="Rhea" id="RHEA-COMP:14737"/>
        <dbReference type="Rhea" id="RHEA-COMP:14739"/>
        <dbReference type="ChEBI" id="CHEBI:13193"/>
        <dbReference type="ChEBI" id="CHEBI:15378"/>
        <dbReference type="ChEBI" id="CHEBI:17319"/>
        <dbReference type="ChEBI" id="CHEBI:17499"/>
        <dbReference type="ChEBI" id="CHEBI:29917"/>
        <dbReference type="ChEBI" id="CHEBI:29961"/>
        <dbReference type="ChEBI" id="CHEBI:57844"/>
        <dbReference type="ChEBI" id="CHEBI:57856"/>
        <dbReference type="ChEBI" id="CHEBI:59789"/>
        <dbReference type="ChEBI" id="CHEBI:64428"/>
        <dbReference type="ChEBI" id="CHEBI:73599"/>
        <dbReference type="EC" id="2.8.4.4"/>
    </reaction>
</comment>
<feature type="binding site" evidence="10">
    <location>
        <position position="47"/>
    </location>
    <ligand>
        <name>[4Fe-4S] cluster</name>
        <dbReference type="ChEBI" id="CHEBI:49883"/>
        <label>1</label>
    </ligand>
</feature>
<dbReference type="InterPro" id="IPR005840">
    <property type="entry name" value="Ribosomal_uS12_MeSTrfase_RimO"/>
</dbReference>
<keyword evidence="14" id="KW-0687">Ribonucleoprotein</keyword>
<dbReference type="Pfam" id="PF04055">
    <property type="entry name" value="Radical_SAM"/>
    <property type="match status" value="1"/>
</dbReference>
<evidence type="ECO:0000313" key="14">
    <source>
        <dbReference type="EMBL" id="HIX72723.1"/>
    </source>
</evidence>
<dbReference type="InterPro" id="IPR038135">
    <property type="entry name" value="Methylthiotransferase_N_sf"/>
</dbReference>
<reference evidence="14" key="2">
    <citation type="submission" date="2021-04" db="EMBL/GenBank/DDBJ databases">
        <authorList>
            <person name="Gilroy R."/>
        </authorList>
    </citation>
    <scope>NUCLEOTIDE SEQUENCE</scope>
    <source>
        <strain evidence="14">ChiSxjej3B15-1167</strain>
    </source>
</reference>
<evidence type="ECO:0000256" key="1">
    <source>
        <dbReference type="ARBA" id="ARBA00003234"/>
    </source>
</evidence>
<dbReference type="InterPro" id="IPR020612">
    <property type="entry name" value="Methylthiotransferase_CS"/>
</dbReference>
<keyword evidence="4 10" id="KW-0808">Transferase</keyword>
<dbReference type="InterPro" id="IPR013848">
    <property type="entry name" value="Methylthiotransferase_N"/>
</dbReference>
<dbReference type="Gene3D" id="3.80.30.20">
    <property type="entry name" value="tm_1862 like domain"/>
    <property type="match status" value="1"/>
</dbReference>
<keyword evidence="2 10" id="KW-0004">4Fe-4S</keyword>
<evidence type="ECO:0000259" key="12">
    <source>
        <dbReference type="PROSITE" id="PS51449"/>
    </source>
</evidence>
<evidence type="ECO:0000256" key="5">
    <source>
        <dbReference type="ARBA" id="ARBA00022691"/>
    </source>
</evidence>
<dbReference type="FunFam" id="3.40.50.12160:FF:000003">
    <property type="entry name" value="CDK5 regulatory subunit-associated protein 1"/>
    <property type="match status" value="1"/>
</dbReference>
<dbReference type="Gene3D" id="2.40.50.140">
    <property type="entry name" value="Nucleic acid-binding proteins"/>
    <property type="match status" value="1"/>
</dbReference>
<comment type="subcellular location">
    <subcellularLocation>
        <location evidence="10">Cytoplasm</location>
    </subcellularLocation>
</comment>
<feature type="binding site" evidence="10">
    <location>
        <position position="187"/>
    </location>
    <ligand>
        <name>[4Fe-4S] cluster</name>
        <dbReference type="ChEBI" id="CHEBI:49883"/>
        <label>2</label>
        <note>4Fe-4S-S-AdoMet</note>
    </ligand>
</feature>
<keyword evidence="14" id="KW-0689">Ribosomal protein</keyword>
<organism evidence="14 15">
    <name type="scientific">Candidatus Anaerobutyricum stercoripullorum</name>
    <dbReference type="NCBI Taxonomy" id="2838456"/>
    <lineage>
        <taxon>Bacteria</taxon>
        <taxon>Bacillati</taxon>
        <taxon>Bacillota</taxon>
        <taxon>Clostridia</taxon>
        <taxon>Lachnospirales</taxon>
        <taxon>Lachnospiraceae</taxon>
        <taxon>Anaerobutyricum</taxon>
    </lineage>
</organism>
<dbReference type="Pfam" id="PF00919">
    <property type="entry name" value="UPF0004"/>
    <property type="match status" value="1"/>
</dbReference>
<comment type="catalytic activity">
    <reaction evidence="9">
        <text>N(6)-dimethylallyladenosine(37) in tRNA + (sulfur carrier)-SH + AH2 + 2 S-adenosyl-L-methionine = 2-methylsulfanyl-N(6)-dimethylallyladenosine(37) in tRNA + (sulfur carrier)-H + 5'-deoxyadenosine + L-methionine + A + S-adenosyl-L-homocysteine + 2 H(+)</text>
        <dbReference type="Rhea" id="RHEA:37067"/>
        <dbReference type="Rhea" id="RHEA-COMP:10375"/>
        <dbReference type="Rhea" id="RHEA-COMP:10376"/>
        <dbReference type="Rhea" id="RHEA-COMP:14737"/>
        <dbReference type="Rhea" id="RHEA-COMP:14739"/>
        <dbReference type="ChEBI" id="CHEBI:13193"/>
        <dbReference type="ChEBI" id="CHEBI:15378"/>
        <dbReference type="ChEBI" id="CHEBI:17319"/>
        <dbReference type="ChEBI" id="CHEBI:17499"/>
        <dbReference type="ChEBI" id="CHEBI:29917"/>
        <dbReference type="ChEBI" id="CHEBI:57844"/>
        <dbReference type="ChEBI" id="CHEBI:57856"/>
        <dbReference type="ChEBI" id="CHEBI:59789"/>
        <dbReference type="ChEBI" id="CHEBI:64428"/>
        <dbReference type="ChEBI" id="CHEBI:74415"/>
        <dbReference type="ChEBI" id="CHEBI:74417"/>
        <dbReference type="EC" id="2.8.4.3"/>
    </reaction>
</comment>
<dbReference type="NCBIfam" id="TIGR00089">
    <property type="entry name" value="MiaB/RimO family radical SAM methylthiotransferase"/>
    <property type="match status" value="1"/>
</dbReference>
<evidence type="ECO:0000259" key="13">
    <source>
        <dbReference type="PROSITE" id="PS51918"/>
    </source>
</evidence>
<keyword evidence="7 10" id="KW-0408">Iron</keyword>
<dbReference type="GO" id="GO:0035597">
    <property type="term" value="F:tRNA-2-methylthio-N(6)-dimethylallyladenosine(37) synthase activity"/>
    <property type="evidence" value="ECO:0007669"/>
    <property type="project" value="UniProtKB-EC"/>
</dbReference>
<comment type="function">
    <text evidence="1">Catalyzes the methylthiolation of N6-(dimethylallyl)adenosine (i(6)A), leading to the formation of 2-methylthio-N6-(dimethylallyl)adenosine (ms(2)i(6)A) at position 37 in tRNAs that read codons beginning with uridine.</text>
</comment>
<feature type="domain" description="MTTase N-terminal" evidence="12">
    <location>
        <begin position="2"/>
        <end position="118"/>
    </location>
</feature>
<evidence type="ECO:0000256" key="2">
    <source>
        <dbReference type="ARBA" id="ARBA00022485"/>
    </source>
</evidence>
<dbReference type="InterPro" id="IPR002792">
    <property type="entry name" value="TRAM_dom"/>
</dbReference>
<dbReference type="InterPro" id="IPR006638">
    <property type="entry name" value="Elp3/MiaA/NifB-like_rSAM"/>
</dbReference>